<dbReference type="FunFam" id="3.30.40.10:FF:000026">
    <property type="entry name" value="Ubiquitin carboxyl-terminal hydrolase"/>
    <property type="match status" value="1"/>
</dbReference>
<comment type="caution">
    <text evidence="21">The sequence shown here is derived from an EMBL/GenBank/DDBJ whole genome shotgun (WGS) entry which is preliminary data.</text>
</comment>
<feature type="active site" description="Nucleophile" evidence="12">
    <location>
        <position position="327"/>
    </location>
</feature>
<sequence>MDAIEELRNRLTQIKAPVGGEKVYKDECAFSFDNPESETGLYVCMNTFLGLGKRFLEQYYNKTGHGVFLHIRRWRKEVPQESAAAENKPTKMAIGVEGGFQVDEKRFVFEEELAIAMLPQWYEVKLPTADLPEVVQLAVTLIMSAEDPAKAAEAAAMAGTWEGEKLRVSKYAENLVQVDNGKRIPPSGWKCERCDLTTNLWLNLSDGTILCGRRFFDGSGGNHHAVDYFNETKYPLAVKLGTITPHGADVYSYDEDDMVEDPHLAKHLAHFGINISALEKTEKTMVELEIDLNQRIGEWDVIQESGSQLTPLYGPGYTGMRNLGNSCYMNSVMQVMFTLPDFQRRYVEKMQDIFLNTTTDPTSDFTVQMAKLGHGLLSGDYSKPTSESAGDYIPPPSGIRPQMFKTVVGRGHHEFCSKRQQDAQEFLLHLLSMVERTTRGTENPSDSLRYQVEERVQCASSKKVKYTLREDFNLPLPIPMDMAVNQEEVAAYELKKADKESKEQKMDPKEMVRPRIRLLDCISSFAAEELVDDFYSSAIQGKTQAKKTTRLASFPDYLFLQLKKFTVDLDWTPKKLDVSIEVPDELDLSALRGKGKQPNEEELPSDQPAQPEIRIDEGMVAQLVDMGFPLEGCRKAVYHTKSQGIEPAMNWVMEHMGDPDFGDPLQLAAKGKTSDFVPDEDALAMISSMGFSRPQAIKALKATDNNVERAADWIFSHAEELDQPEEVPMDTQGAAGQQGMKFRDGSEKYKLVAFISHMGTSTSVGHYVCHILRQGRWVIYNDEKVALSEHPPRDLAYLYLYQRV</sequence>
<dbReference type="CDD" id="cd02658">
    <property type="entry name" value="Peptidase_C19B"/>
    <property type="match status" value="1"/>
</dbReference>
<dbReference type="InterPro" id="IPR038765">
    <property type="entry name" value="Papain-like_cys_pep_sf"/>
</dbReference>
<dbReference type="PIRSF" id="PIRSF016308">
    <property type="entry name" value="UBP"/>
    <property type="match status" value="1"/>
</dbReference>
<keyword evidence="8 11" id="KW-0378">Hydrolase</keyword>
<dbReference type="CDD" id="cd14294">
    <property type="entry name" value="UBA1_UBP5_like"/>
    <property type="match status" value="1"/>
</dbReference>
<dbReference type="PROSITE" id="PS50235">
    <property type="entry name" value="USP_3"/>
    <property type="match status" value="1"/>
</dbReference>
<dbReference type="GO" id="GO:0008270">
    <property type="term" value="F:zinc ion binding"/>
    <property type="evidence" value="ECO:0007669"/>
    <property type="project" value="UniProtKB-UniRule"/>
</dbReference>
<comment type="catalytic activity">
    <reaction evidence="1 11 16">
        <text>Thiol-dependent hydrolysis of ester, thioester, amide, peptide and isopeptide bonds formed by the C-terminal Gly of ubiquitin (a 76-residue protein attached to proteins as an intracellular targeting signal).</text>
        <dbReference type="EC" id="3.4.19.12"/>
    </reaction>
</comment>
<feature type="binding site" evidence="13">
    <location>
        <position position="251"/>
    </location>
    <ligand>
        <name>substrate</name>
    </ligand>
</feature>
<evidence type="ECO:0000259" key="19">
    <source>
        <dbReference type="PROSITE" id="PS50235"/>
    </source>
</evidence>
<dbReference type="InterPro" id="IPR028889">
    <property type="entry name" value="USP"/>
</dbReference>
<dbReference type="PANTHER" id="PTHR21646:SF10">
    <property type="entry name" value="UBIQUITIN CARBOXYL-TERMINAL HYDROLASE 14"/>
    <property type="match status" value="1"/>
</dbReference>
<feature type="binding site" evidence="13">
    <location>
        <position position="256"/>
    </location>
    <ligand>
        <name>substrate</name>
    </ligand>
</feature>
<feature type="binding site" evidence="14">
    <location>
        <position position="194"/>
    </location>
    <ligand>
        <name>Zn(2+)</name>
        <dbReference type="ChEBI" id="CHEBI:29105"/>
    </ligand>
</feature>
<keyword evidence="7 11" id="KW-0833">Ubl conjugation pathway</keyword>
<evidence type="ECO:0000256" key="12">
    <source>
        <dbReference type="PIRSR" id="PIRSR016308-1"/>
    </source>
</evidence>
<feature type="binding site" evidence="14">
    <location>
        <position position="224"/>
    </location>
    <ligand>
        <name>Zn(2+)</name>
        <dbReference type="ChEBI" id="CHEBI:29105"/>
    </ligand>
</feature>
<keyword evidence="6 15" id="KW-0863">Zinc-finger</keyword>
<evidence type="ECO:0000256" key="8">
    <source>
        <dbReference type="ARBA" id="ARBA00022801"/>
    </source>
</evidence>
<feature type="domain" description="USP" evidence="19">
    <location>
        <begin position="318"/>
        <end position="804"/>
    </location>
</feature>
<dbReference type="Pfam" id="PF00443">
    <property type="entry name" value="UCH"/>
    <property type="match status" value="1"/>
</dbReference>
<evidence type="ECO:0000256" key="14">
    <source>
        <dbReference type="PIRSR" id="PIRSR016308-3"/>
    </source>
</evidence>
<keyword evidence="4 11" id="KW-0479">Metal-binding</keyword>
<keyword evidence="22" id="KW-1185">Reference proteome</keyword>
<dbReference type="InterPro" id="IPR050185">
    <property type="entry name" value="Ub_carboxyl-term_hydrolase"/>
</dbReference>
<dbReference type="InterPro" id="IPR018200">
    <property type="entry name" value="USP_CS"/>
</dbReference>
<evidence type="ECO:0000256" key="10">
    <source>
        <dbReference type="ARBA" id="ARBA00022833"/>
    </source>
</evidence>
<proteinExistence type="inferred from homology"/>
<dbReference type="SMART" id="SM00290">
    <property type="entry name" value="ZnF_UBP"/>
    <property type="match status" value="1"/>
</dbReference>
<feature type="binding site" evidence="13">
    <location>
        <begin position="213"/>
        <end position="216"/>
    </location>
    <ligand>
        <name>substrate</name>
    </ligand>
</feature>
<dbReference type="SUPFAM" id="SSF57850">
    <property type="entry name" value="RING/U-box"/>
    <property type="match status" value="1"/>
</dbReference>
<keyword evidence="10 11" id="KW-0862">Zinc</keyword>
<dbReference type="EC" id="3.4.19.12" evidence="11 16"/>
<dbReference type="PROSITE" id="PS50271">
    <property type="entry name" value="ZF_UBP"/>
    <property type="match status" value="1"/>
</dbReference>
<reference evidence="21 22" key="1">
    <citation type="submission" date="2024-02" db="EMBL/GenBank/DDBJ databases">
        <title>Chromosome-scale genome assembly of the rough periwinkle Littorina saxatilis.</title>
        <authorList>
            <person name="De Jode A."/>
            <person name="Faria R."/>
            <person name="Formenti G."/>
            <person name="Sims Y."/>
            <person name="Smith T.P."/>
            <person name="Tracey A."/>
            <person name="Wood J.M.D."/>
            <person name="Zagrodzka Z.B."/>
            <person name="Johannesson K."/>
            <person name="Butlin R.K."/>
            <person name="Leder E.H."/>
        </authorList>
    </citation>
    <scope>NUCLEOTIDE SEQUENCE [LARGE SCALE GENOMIC DNA]</scope>
    <source>
        <strain evidence="21">Snail1</strain>
        <tissue evidence="21">Muscle</tissue>
    </source>
</reference>
<keyword evidence="9 11" id="KW-0788">Thiol protease</keyword>
<name>A0AAN9G428_9CAEN</name>
<accession>A0AAN9G428</accession>
<evidence type="ECO:0000256" key="11">
    <source>
        <dbReference type="PIRNR" id="PIRNR016308"/>
    </source>
</evidence>
<feature type="region of interest" description="Disordered" evidence="17">
    <location>
        <begin position="592"/>
        <end position="611"/>
    </location>
</feature>
<evidence type="ECO:0000256" key="7">
    <source>
        <dbReference type="ARBA" id="ARBA00022786"/>
    </source>
</evidence>
<dbReference type="GO" id="GO:0016579">
    <property type="term" value="P:protein deubiquitination"/>
    <property type="evidence" value="ECO:0007669"/>
    <property type="project" value="InterPro"/>
</dbReference>
<dbReference type="Pfam" id="PF00627">
    <property type="entry name" value="UBA"/>
    <property type="match status" value="2"/>
</dbReference>
<evidence type="ECO:0000256" key="1">
    <source>
        <dbReference type="ARBA" id="ARBA00000707"/>
    </source>
</evidence>
<dbReference type="SMART" id="SM00165">
    <property type="entry name" value="UBA"/>
    <property type="match status" value="2"/>
</dbReference>
<evidence type="ECO:0000256" key="13">
    <source>
        <dbReference type="PIRSR" id="PIRSR016308-2"/>
    </source>
</evidence>
<dbReference type="PANTHER" id="PTHR21646">
    <property type="entry name" value="UBIQUITIN CARBOXYL-TERMINAL HYDROLASE"/>
    <property type="match status" value="1"/>
</dbReference>
<organism evidence="21 22">
    <name type="scientific">Littorina saxatilis</name>
    <dbReference type="NCBI Taxonomy" id="31220"/>
    <lineage>
        <taxon>Eukaryota</taxon>
        <taxon>Metazoa</taxon>
        <taxon>Spiralia</taxon>
        <taxon>Lophotrochozoa</taxon>
        <taxon>Mollusca</taxon>
        <taxon>Gastropoda</taxon>
        <taxon>Caenogastropoda</taxon>
        <taxon>Littorinimorpha</taxon>
        <taxon>Littorinoidea</taxon>
        <taxon>Littorinidae</taxon>
        <taxon>Littorina</taxon>
    </lineage>
</organism>
<protein>
    <recommendedName>
        <fullName evidence="11 16">Ubiquitin carboxyl-terminal hydrolase</fullName>
        <ecNumber evidence="11 16">3.4.19.12</ecNumber>
    </recommendedName>
</protein>
<evidence type="ECO:0000259" key="18">
    <source>
        <dbReference type="PROSITE" id="PS50030"/>
    </source>
</evidence>
<dbReference type="Gene3D" id="1.10.8.10">
    <property type="entry name" value="DNA helicase RuvA subunit, C-terminal domain"/>
    <property type="match status" value="2"/>
</dbReference>
<dbReference type="GO" id="GO:0004843">
    <property type="term" value="F:cysteine-type deubiquitinase activity"/>
    <property type="evidence" value="ECO:0007669"/>
    <property type="project" value="UniProtKB-UniRule"/>
</dbReference>
<feature type="domain" description="UBA" evidence="18">
    <location>
        <begin position="614"/>
        <end position="655"/>
    </location>
</feature>
<evidence type="ECO:0000256" key="6">
    <source>
        <dbReference type="ARBA" id="ARBA00022771"/>
    </source>
</evidence>
<dbReference type="SUPFAM" id="SSF46934">
    <property type="entry name" value="UBA-like"/>
    <property type="match status" value="1"/>
</dbReference>
<dbReference type="Pfam" id="PF02148">
    <property type="entry name" value="zf-UBP"/>
    <property type="match status" value="1"/>
</dbReference>
<dbReference type="InterPro" id="IPR041432">
    <property type="entry name" value="UBP13_Znf-UBP_var"/>
</dbReference>
<dbReference type="AlphaFoldDB" id="A0AAN9G428"/>
<dbReference type="SUPFAM" id="SSF54001">
    <property type="entry name" value="Cysteine proteinases"/>
    <property type="match status" value="1"/>
</dbReference>
<evidence type="ECO:0000256" key="9">
    <source>
        <dbReference type="ARBA" id="ARBA00022807"/>
    </source>
</evidence>
<dbReference type="InterPro" id="IPR001394">
    <property type="entry name" value="Peptidase_C19_UCH"/>
</dbReference>
<feature type="binding site" evidence="14">
    <location>
        <position position="191"/>
    </location>
    <ligand>
        <name>Zn(2+)</name>
        <dbReference type="ChEBI" id="CHEBI:29105"/>
    </ligand>
</feature>
<dbReference type="Pfam" id="PF17807">
    <property type="entry name" value="zf-UBP_var"/>
    <property type="match status" value="1"/>
</dbReference>
<evidence type="ECO:0000256" key="17">
    <source>
        <dbReference type="SAM" id="MobiDB-lite"/>
    </source>
</evidence>
<dbReference type="Gene3D" id="3.30.40.10">
    <property type="entry name" value="Zinc/RING finger domain, C3HC4 (zinc finger)"/>
    <property type="match status" value="2"/>
</dbReference>
<dbReference type="Gene3D" id="3.90.70.10">
    <property type="entry name" value="Cysteine proteinases"/>
    <property type="match status" value="1"/>
</dbReference>
<feature type="domain" description="UBA" evidence="18">
    <location>
        <begin position="677"/>
        <end position="717"/>
    </location>
</feature>
<evidence type="ECO:0000259" key="20">
    <source>
        <dbReference type="PROSITE" id="PS50271"/>
    </source>
</evidence>
<dbReference type="InterPro" id="IPR001607">
    <property type="entry name" value="Znf_UBP"/>
</dbReference>
<dbReference type="GO" id="GO:0006508">
    <property type="term" value="P:proteolysis"/>
    <property type="evidence" value="ECO:0007669"/>
    <property type="project" value="UniProtKB-KW"/>
</dbReference>
<evidence type="ECO:0000256" key="3">
    <source>
        <dbReference type="ARBA" id="ARBA00022670"/>
    </source>
</evidence>
<dbReference type="InterPro" id="IPR015940">
    <property type="entry name" value="UBA"/>
</dbReference>
<dbReference type="InterPro" id="IPR013083">
    <property type="entry name" value="Znf_RING/FYVE/PHD"/>
</dbReference>
<gene>
    <name evidence="21" type="ORF">V1264_007740</name>
</gene>
<feature type="domain" description="UBP-type" evidence="20">
    <location>
        <begin position="167"/>
        <end position="275"/>
    </location>
</feature>
<feature type="active site" description="Proton acceptor" evidence="12">
    <location>
        <position position="766"/>
    </location>
</feature>
<dbReference type="PROSITE" id="PS00972">
    <property type="entry name" value="USP_1"/>
    <property type="match status" value="1"/>
</dbReference>
<dbReference type="InterPro" id="IPR009060">
    <property type="entry name" value="UBA-like_sf"/>
</dbReference>
<evidence type="ECO:0000256" key="16">
    <source>
        <dbReference type="RuleBase" id="RU366025"/>
    </source>
</evidence>
<dbReference type="InterPro" id="IPR016652">
    <property type="entry name" value="Ubiquitinyl_hydrolase"/>
</dbReference>
<dbReference type="CDD" id="cd14386">
    <property type="entry name" value="UBA2_UBP5"/>
    <property type="match status" value="1"/>
</dbReference>
<dbReference type="Proteomes" id="UP001374579">
    <property type="component" value="Unassembled WGS sequence"/>
</dbReference>
<evidence type="ECO:0000256" key="15">
    <source>
        <dbReference type="PROSITE-ProRule" id="PRU00502"/>
    </source>
</evidence>
<dbReference type="PROSITE" id="PS00973">
    <property type="entry name" value="USP_2"/>
    <property type="match status" value="1"/>
</dbReference>
<evidence type="ECO:0000313" key="21">
    <source>
        <dbReference type="EMBL" id="KAK7094069.1"/>
    </source>
</evidence>
<evidence type="ECO:0000256" key="5">
    <source>
        <dbReference type="ARBA" id="ARBA00022737"/>
    </source>
</evidence>
<evidence type="ECO:0000256" key="4">
    <source>
        <dbReference type="ARBA" id="ARBA00022723"/>
    </source>
</evidence>
<dbReference type="FunFam" id="1.10.8.10:FF:000016">
    <property type="entry name" value="Ubiquitin carboxyl-terminal hydrolase"/>
    <property type="match status" value="1"/>
</dbReference>
<keyword evidence="5" id="KW-0677">Repeat</keyword>
<keyword evidence="3 11" id="KW-0645">Protease</keyword>
<evidence type="ECO:0000256" key="2">
    <source>
        <dbReference type="ARBA" id="ARBA00009085"/>
    </source>
</evidence>
<dbReference type="PROSITE" id="PS50030">
    <property type="entry name" value="UBA"/>
    <property type="match status" value="2"/>
</dbReference>
<dbReference type="EMBL" id="JBAMIC010000019">
    <property type="protein sequence ID" value="KAK7094069.1"/>
    <property type="molecule type" value="Genomic_DNA"/>
</dbReference>
<comment type="similarity">
    <text evidence="2 11 16">Belongs to the peptidase C19 family.</text>
</comment>
<feature type="binding site" evidence="14">
    <location>
        <position position="211"/>
    </location>
    <ligand>
        <name>Zn(2+)</name>
        <dbReference type="ChEBI" id="CHEBI:29105"/>
    </ligand>
</feature>
<evidence type="ECO:0000313" key="22">
    <source>
        <dbReference type="Proteomes" id="UP001374579"/>
    </source>
</evidence>
<feature type="binding site" evidence="13">
    <location>
        <position position="201"/>
    </location>
    <ligand>
        <name>substrate</name>
    </ligand>
</feature>
<feature type="binding site" evidence="13">
    <location>
        <position position="253"/>
    </location>
    <ligand>
        <name>substrate</name>
    </ligand>
</feature>